<gene>
    <name evidence="3" type="primary">Dana\GF26696</name>
    <name evidence="3" type="ORF">GF26696</name>
</gene>
<dbReference type="AlphaFoldDB" id="A0A0P8XMQ0"/>
<proteinExistence type="predicted"/>
<feature type="compositionally biased region" description="Low complexity" evidence="1">
    <location>
        <begin position="121"/>
        <end position="141"/>
    </location>
</feature>
<dbReference type="GeneID" id="26514105"/>
<evidence type="ECO:0000313" key="3">
    <source>
        <dbReference type="EMBL" id="KPU75909.1"/>
    </source>
</evidence>
<accession>A0A0P8XMQ0</accession>
<name>A0A0P8XMQ0_DROAN</name>
<dbReference type="KEGG" id="dan:26514105"/>
<dbReference type="STRING" id="7217.A0A0P8XMQ0"/>
<protein>
    <submittedName>
        <fullName evidence="3">Uncharacterized protein</fullName>
    </submittedName>
</protein>
<feature type="signal peptide" evidence="2">
    <location>
        <begin position="1"/>
        <end position="23"/>
    </location>
</feature>
<dbReference type="Proteomes" id="UP000007801">
    <property type="component" value="Unassembled WGS sequence"/>
</dbReference>
<feature type="region of interest" description="Disordered" evidence="1">
    <location>
        <begin position="102"/>
        <end position="141"/>
    </location>
</feature>
<feature type="region of interest" description="Disordered" evidence="1">
    <location>
        <begin position="286"/>
        <end position="309"/>
    </location>
</feature>
<feature type="compositionally biased region" description="Pro residues" evidence="1">
    <location>
        <begin position="102"/>
        <end position="120"/>
    </location>
</feature>
<feature type="chain" id="PRO_5006154027" evidence="2">
    <location>
        <begin position="24"/>
        <end position="309"/>
    </location>
</feature>
<evidence type="ECO:0000256" key="1">
    <source>
        <dbReference type="SAM" id="MobiDB-lite"/>
    </source>
</evidence>
<evidence type="ECO:0000256" key="2">
    <source>
        <dbReference type="SAM" id="SignalP"/>
    </source>
</evidence>
<dbReference type="InParanoid" id="A0A0P8XMQ0"/>
<keyword evidence="4" id="KW-1185">Reference proteome</keyword>
<evidence type="ECO:0000313" key="4">
    <source>
        <dbReference type="Proteomes" id="UP000007801"/>
    </source>
</evidence>
<dbReference type="OrthoDB" id="7873204at2759"/>
<sequence>MLLLHKAILWIFLAGAGPNWNLATATIGQVQVKFPVKDVHGIISDITDFMHGQPSHQRKKGRPHKEQYWPQSYEYYYPYESMYWPPYYYYAPYGYPWPTKPPAEPSTEPPCQPTTEPPTKPTTMETPTETTTVPVTTEPATETTITEATTTLATTTVATTTAANTETTTVASVVTTEATTESPTTEAPTTEESPETTTTPPARDLCAIYQYLPECRGSKWTNVKKNTIKAPKPSPVLQTDQKLSVDTMPHSMTSLCFYYPRLCMRPEEAQFVRLTDANGKPLLLISPVEGKSPHSSDQAGFRLKTGGHT</sequence>
<keyword evidence="2" id="KW-0732">Signal</keyword>
<feature type="region of interest" description="Disordered" evidence="1">
    <location>
        <begin position="175"/>
        <end position="201"/>
    </location>
</feature>
<organism evidence="3 4">
    <name type="scientific">Drosophila ananassae</name>
    <name type="common">Fruit fly</name>
    <dbReference type="NCBI Taxonomy" id="7217"/>
    <lineage>
        <taxon>Eukaryota</taxon>
        <taxon>Metazoa</taxon>
        <taxon>Ecdysozoa</taxon>
        <taxon>Arthropoda</taxon>
        <taxon>Hexapoda</taxon>
        <taxon>Insecta</taxon>
        <taxon>Pterygota</taxon>
        <taxon>Neoptera</taxon>
        <taxon>Endopterygota</taxon>
        <taxon>Diptera</taxon>
        <taxon>Brachycera</taxon>
        <taxon>Muscomorpha</taxon>
        <taxon>Ephydroidea</taxon>
        <taxon>Drosophilidae</taxon>
        <taxon>Drosophila</taxon>
        <taxon>Sophophora</taxon>
    </lineage>
</organism>
<dbReference type="EMBL" id="CH902619">
    <property type="protein sequence ID" value="KPU75909.1"/>
    <property type="molecule type" value="Genomic_DNA"/>
</dbReference>
<reference evidence="3 4" key="1">
    <citation type="journal article" date="2007" name="Nature">
        <title>Evolution of genes and genomes on the Drosophila phylogeny.</title>
        <authorList>
            <consortium name="Drosophila 12 Genomes Consortium"/>
            <person name="Clark A.G."/>
            <person name="Eisen M.B."/>
            <person name="Smith D.R."/>
            <person name="Bergman C.M."/>
            <person name="Oliver B."/>
            <person name="Markow T.A."/>
            <person name="Kaufman T.C."/>
            <person name="Kellis M."/>
            <person name="Gelbart W."/>
            <person name="Iyer V.N."/>
            <person name="Pollard D.A."/>
            <person name="Sackton T.B."/>
            <person name="Larracuente A.M."/>
            <person name="Singh N.D."/>
            <person name="Abad J.P."/>
            <person name="Abt D.N."/>
            <person name="Adryan B."/>
            <person name="Aguade M."/>
            <person name="Akashi H."/>
            <person name="Anderson W.W."/>
            <person name="Aquadro C.F."/>
            <person name="Ardell D.H."/>
            <person name="Arguello R."/>
            <person name="Artieri C.G."/>
            <person name="Barbash D.A."/>
            <person name="Barker D."/>
            <person name="Barsanti P."/>
            <person name="Batterham P."/>
            <person name="Batzoglou S."/>
            <person name="Begun D."/>
            <person name="Bhutkar A."/>
            <person name="Blanco E."/>
            <person name="Bosak S.A."/>
            <person name="Bradley R.K."/>
            <person name="Brand A.D."/>
            <person name="Brent M.R."/>
            <person name="Brooks A.N."/>
            <person name="Brown R.H."/>
            <person name="Butlin R.K."/>
            <person name="Caggese C."/>
            <person name="Calvi B.R."/>
            <person name="Bernardo de Carvalho A."/>
            <person name="Caspi A."/>
            <person name="Castrezana S."/>
            <person name="Celniker S.E."/>
            <person name="Chang J.L."/>
            <person name="Chapple C."/>
            <person name="Chatterji S."/>
            <person name="Chinwalla A."/>
            <person name="Civetta A."/>
            <person name="Clifton S.W."/>
            <person name="Comeron J.M."/>
            <person name="Costello J.C."/>
            <person name="Coyne J.A."/>
            <person name="Daub J."/>
            <person name="David R.G."/>
            <person name="Delcher A.L."/>
            <person name="Delehaunty K."/>
            <person name="Do C.B."/>
            <person name="Ebling H."/>
            <person name="Edwards K."/>
            <person name="Eickbush T."/>
            <person name="Evans J.D."/>
            <person name="Filipski A."/>
            <person name="Findeiss S."/>
            <person name="Freyhult E."/>
            <person name="Fulton L."/>
            <person name="Fulton R."/>
            <person name="Garcia A.C."/>
            <person name="Gardiner A."/>
            <person name="Garfield D.A."/>
            <person name="Garvin B.E."/>
            <person name="Gibson G."/>
            <person name="Gilbert D."/>
            <person name="Gnerre S."/>
            <person name="Godfrey J."/>
            <person name="Good R."/>
            <person name="Gotea V."/>
            <person name="Gravely B."/>
            <person name="Greenberg A.J."/>
            <person name="Griffiths-Jones S."/>
            <person name="Gross S."/>
            <person name="Guigo R."/>
            <person name="Gustafson E.A."/>
            <person name="Haerty W."/>
            <person name="Hahn M.W."/>
            <person name="Halligan D.L."/>
            <person name="Halpern A.L."/>
            <person name="Halter G.M."/>
            <person name="Han M.V."/>
            <person name="Heger A."/>
            <person name="Hillier L."/>
            <person name="Hinrichs A.S."/>
            <person name="Holmes I."/>
            <person name="Hoskins R.A."/>
            <person name="Hubisz M.J."/>
            <person name="Hultmark D."/>
            <person name="Huntley M.A."/>
            <person name="Jaffe D.B."/>
            <person name="Jagadeeshan S."/>
            <person name="Jeck W.R."/>
            <person name="Johnson J."/>
            <person name="Jones C.D."/>
            <person name="Jordan W.C."/>
            <person name="Karpen G.H."/>
            <person name="Kataoka E."/>
            <person name="Keightley P.D."/>
            <person name="Kheradpour P."/>
            <person name="Kirkness E.F."/>
            <person name="Koerich L.B."/>
            <person name="Kristiansen K."/>
            <person name="Kudrna D."/>
            <person name="Kulathinal R.J."/>
            <person name="Kumar S."/>
            <person name="Kwok R."/>
            <person name="Lander E."/>
            <person name="Langley C.H."/>
            <person name="Lapoint R."/>
            <person name="Lazzaro B.P."/>
            <person name="Lee S.J."/>
            <person name="Levesque L."/>
            <person name="Li R."/>
            <person name="Lin C.F."/>
            <person name="Lin M.F."/>
            <person name="Lindblad-Toh K."/>
            <person name="Llopart A."/>
            <person name="Long M."/>
            <person name="Low L."/>
            <person name="Lozovsky E."/>
            <person name="Lu J."/>
            <person name="Luo M."/>
            <person name="Machado C.A."/>
            <person name="Makalowski W."/>
            <person name="Marzo M."/>
            <person name="Matsuda M."/>
            <person name="Matzkin L."/>
            <person name="McAllister B."/>
            <person name="McBride C.S."/>
            <person name="McKernan B."/>
            <person name="McKernan K."/>
            <person name="Mendez-Lago M."/>
            <person name="Minx P."/>
            <person name="Mollenhauer M.U."/>
            <person name="Montooth K."/>
            <person name="Mount S.M."/>
            <person name="Mu X."/>
            <person name="Myers E."/>
            <person name="Negre B."/>
            <person name="Newfeld S."/>
            <person name="Nielsen R."/>
            <person name="Noor M.A."/>
            <person name="O'Grady P."/>
            <person name="Pachter L."/>
            <person name="Papaceit M."/>
            <person name="Parisi M.J."/>
            <person name="Parisi M."/>
            <person name="Parts L."/>
            <person name="Pedersen J.S."/>
            <person name="Pesole G."/>
            <person name="Phillippy A.M."/>
            <person name="Ponting C.P."/>
            <person name="Pop M."/>
            <person name="Porcelli D."/>
            <person name="Powell J.R."/>
            <person name="Prohaska S."/>
            <person name="Pruitt K."/>
            <person name="Puig M."/>
            <person name="Quesneville H."/>
            <person name="Ram K.R."/>
            <person name="Rand D."/>
            <person name="Rasmussen M.D."/>
            <person name="Reed L.K."/>
            <person name="Reenan R."/>
            <person name="Reily A."/>
            <person name="Remington K.A."/>
            <person name="Rieger T.T."/>
            <person name="Ritchie M.G."/>
            <person name="Robin C."/>
            <person name="Rogers Y.H."/>
            <person name="Rohde C."/>
            <person name="Rozas J."/>
            <person name="Rubenfield M.J."/>
            <person name="Ruiz A."/>
            <person name="Russo S."/>
            <person name="Salzberg S.L."/>
            <person name="Sanchez-Gracia A."/>
            <person name="Saranga D.J."/>
            <person name="Sato H."/>
            <person name="Schaeffer S.W."/>
            <person name="Schatz M.C."/>
            <person name="Schlenke T."/>
            <person name="Schwartz R."/>
            <person name="Segarra C."/>
            <person name="Singh R.S."/>
            <person name="Sirot L."/>
            <person name="Sirota M."/>
            <person name="Sisneros N.B."/>
            <person name="Smith C.D."/>
            <person name="Smith T.F."/>
            <person name="Spieth J."/>
            <person name="Stage D.E."/>
            <person name="Stark A."/>
            <person name="Stephan W."/>
            <person name="Strausberg R.L."/>
            <person name="Strempel S."/>
            <person name="Sturgill D."/>
            <person name="Sutton G."/>
            <person name="Sutton G.G."/>
            <person name="Tao W."/>
            <person name="Teichmann S."/>
            <person name="Tobari Y.N."/>
            <person name="Tomimura Y."/>
            <person name="Tsolas J.M."/>
            <person name="Valente V.L."/>
            <person name="Venter E."/>
            <person name="Venter J.C."/>
            <person name="Vicario S."/>
            <person name="Vieira F.G."/>
            <person name="Vilella A.J."/>
            <person name="Villasante A."/>
            <person name="Walenz B."/>
            <person name="Wang J."/>
            <person name="Wasserman M."/>
            <person name="Watts T."/>
            <person name="Wilson D."/>
            <person name="Wilson R.K."/>
            <person name="Wing R.A."/>
            <person name="Wolfner M.F."/>
            <person name="Wong A."/>
            <person name="Wong G.K."/>
            <person name="Wu C.I."/>
            <person name="Wu G."/>
            <person name="Yamamoto D."/>
            <person name="Yang H.P."/>
            <person name="Yang S.P."/>
            <person name="Yorke J.A."/>
            <person name="Yoshida K."/>
            <person name="Zdobnov E."/>
            <person name="Zhang P."/>
            <person name="Zhang Y."/>
            <person name="Zimin A.V."/>
            <person name="Baldwin J."/>
            <person name="Abdouelleil A."/>
            <person name="Abdulkadir J."/>
            <person name="Abebe A."/>
            <person name="Abera B."/>
            <person name="Abreu J."/>
            <person name="Acer S.C."/>
            <person name="Aftuck L."/>
            <person name="Alexander A."/>
            <person name="An P."/>
            <person name="Anderson E."/>
            <person name="Anderson S."/>
            <person name="Arachi H."/>
            <person name="Azer M."/>
            <person name="Bachantsang P."/>
            <person name="Barry A."/>
            <person name="Bayul T."/>
            <person name="Berlin A."/>
            <person name="Bessette D."/>
            <person name="Bloom T."/>
            <person name="Blye J."/>
            <person name="Boguslavskiy L."/>
            <person name="Bonnet C."/>
            <person name="Boukhgalter B."/>
            <person name="Bourzgui I."/>
            <person name="Brown A."/>
            <person name="Cahill P."/>
            <person name="Channer S."/>
            <person name="Cheshatsang Y."/>
            <person name="Chuda L."/>
            <person name="Citroen M."/>
            <person name="Collymore A."/>
            <person name="Cooke P."/>
            <person name="Costello M."/>
            <person name="D'Aco K."/>
            <person name="Daza R."/>
            <person name="De Haan G."/>
            <person name="DeGray S."/>
            <person name="DeMaso C."/>
            <person name="Dhargay N."/>
            <person name="Dooley K."/>
            <person name="Dooley E."/>
            <person name="Doricent M."/>
            <person name="Dorje P."/>
            <person name="Dorjee K."/>
            <person name="Dupes A."/>
            <person name="Elong R."/>
            <person name="Falk J."/>
            <person name="Farina A."/>
            <person name="Faro S."/>
            <person name="Ferguson D."/>
            <person name="Fisher S."/>
            <person name="Foley C.D."/>
            <person name="Franke A."/>
            <person name="Friedrich D."/>
            <person name="Gadbois L."/>
            <person name="Gearin G."/>
            <person name="Gearin C.R."/>
            <person name="Giannoukos G."/>
            <person name="Goode T."/>
            <person name="Graham J."/>
            <person name="Grandbois E."/>
            <person name="Grewal S."/>
            <person name="Gyaltsen K."/>
            <person name="Hafez N."/>
            <person name="Hagos B."/>
            <person name="Hall J."/>
            <person name="Henson C."/>
            <person name="Hollinger A."/>
            <person name="Honan T."/>
            <person name="Huard M.D."/>
            <person name="Hughes L."/>
            <person name="Hurhula B."/>
            <person name="Husby M.E."/>
            <person name="Kamat A."/>
            <person name="Kanga B."/>
            <person name="Kashin S."/>
            <person name="Khazanovich D."/>
            <person name="Kisner P."/>
            <person name="Lance K."/>
            <person name="Lara M."/>
            <person name="Lee W."/>
            <person name="Lennon N."/>
            <person name="Letendre F."/>
            <person name="LeVine R."/>
            <person name="Lipovsky A."/>
            <person name="Liu X."/>
            <person name="Liu J."/>
            <person name="Liu S."/>
            <person name="Lokyitsang T."/>
            <person name="Lokyitsang Y."/>
            <person name="Lubonja R."/>
            <person name="Lui A."/>
            <person name="MacDonald P."/>
            <person name="Magnisalis V."/>
            <person name="Maru K."/>
            <person name="Matthews C."/>
            <person name="McCusker W."/>
            <person name="McDonough S."/>
            <person name="Mehta T."/>
            <person name="Meldrim J."/>
            <person name="Meneus L."/>
            <person name="Mihai O."/>
            <person name="Mihalev A."/>
            <person name="Mihova T."/>
            <person name="Mittelman R."/>
            <person name="Mlenga V."/>
            <person name="Montmayeur A."/>
            <person name="Mulrain L."/>
            <person name="Navidi A."/>
            <person name="Naylor J."/>
            <person name="Negash T."/>
            <person name="Nguyen T."/>
            <person name="Nguyen N."/>
            <person name="Nicol R."/>
            <person name="Norbu C."/>
            <person name="Norbu N."/>
            <person name="Novod N."/>
            <person name="O'Neill B."/>
            <person name="Osman S."/>
            <person name="Markiewicz E."/>
            <person name="Oyono O.L."/>
            <person name="Patti C."/>
            <person name="Phunkhang P."/>
            <person name="Pierre F."/>
            <person name="Priest M."/>
            <person name="Raghuraman S."/>
            <person name="Rege F."/>
            <person name="Reyes R."/>
            <person name="Rise C."/>
            <person name="Rogov P."/>
            <person name="Ross K."/>
            <person name="Ryan E."/>
            <person name="Settipalli S."/>
            <person name="Shea T."/>
            <person name="Sherpa N."/>
            <person name="Shi L."/>
            <person name="Shih D."/>
            <person name="Sparrow T."/>
            <person name="Spaulding J."/>
            <person name="Stalker J."/>
            <person name="Stange-Thomann N."/>
            <person name="Stavropoulos S."/>
            <person name="Stone C."/>
            <person name="Strader C."/>
            <person name="Tesfaye S."/>
            <person name="Thomson T."/>
            <person name="Thoulutsang Y."/>
            <person name="Thoulutsang D."/>
            <person name="Topham K."/>
            <person name="Topping I."/>
            <person name="Tsamla T."/>
            <person name="Vassiliev H."/>
            <person name="Vo A."/>
            <person name="Wangchuk T."/>
            <person name="Wangdi T."/>
            <person name="Weiand M."/>
            <person name="Wilkinson J."/>
            <person name="Wilson A."/>
            <person name="Yadav S."/>
            <person name="Young G."/>
            <person name="Yu Q."/>
            <person name="Zembek L."/>
            <person name="Zhong D."/>
            <person name="Zimmer A."/>
            <person name="Zwirko Z."/>
            <person name="Jaffe D.B."/>
            <person name="Alvarez P."/>
            <person name="Brockman W."/>
            <person name="Butler J."/>
            <person name="Chin C."/>
            <person name="Gnerre S."/>
            <person name="Grabherr M."/>
            <person name="Kleber M."/>
            <person name="Mauceli E."/>
            <person name="MacCallum I."/>
        </authorList>
    </citation>
    <scope>NUCLEOTIDE SEQUENCE [LARGE SCALE GENOMIC DNA]</scope>
    <source>
        <strain evidence="4">Tucson 14024-0371.13</strain>
    </source>
</reference>